<dbReference type="RefSeq" id="WP_145202286.1">
    <property type="nucleotide sequence ID" value="NZ_CP036434.1"/>
</dbReference>
<dbReference type="SUPFAM" id="SSF49464">
    <property type="entry name" value="Carboxypeptidase regulatory domain-like"/>
    <property type="match status" value="1"/>
</dbReference>
<dbReference type="Pfam" id="PF08281">
    <property type="entry name" value="Sigma70_r4_2"/>
    <property type="match status" value="1"/>
</dbReference>
<sequence>MATSALDDAALIERQRLLLGCVDGLPDGQRRVILMRFYEGLAPRRIAAAEAIAVSTVHSRIQRGLETLRAELDRSFGDRRTWATWMAPMGSVVPRAQALGAAGLVVAAGAVALVALAAGAWKLAQPVGVAPTEPLELVGAKLTSAGSAAAKEPGAAAEFEPVPEQETTRRADAPRAAEVPVSVRVVADGVPVPNADVIALPTAEISGDVRALYQLEATLWNQGTRFRADEAGVCAIDVRPPFLVVASDQARLGFGSYDRGAVDPEIELKRAARLTVRVVDRFGAPLDEPAMEGLGVTAFTRVDLPKDIRYPEGNDIELGFTHQLHRGEAWFQHCWIGQTWNQAEIGPDRWSAVSIEAVALDIPGAAEFEPDAVVARRFRPFKKKPGDQERTLTLPSFGSVQFVVIGSNGERDPLNGSVSVRFRSPPYSGASSALYTARLEDGVALFPRFVIGSRAFEATVTVPEIGATWSFEDVGPGREGERRHIETIRRAKPRLSATLVDGQGRPLAETQVTLSHGLPGYGDQLAGLINAVTGPGGEMRIEVPDDGKITPPLSVVARRTTGAGLEEALQILDLTPEEILAGADLGELVLRWEKPVRLEGTVVDGEGTPIPGVDVTLARPGRIQHGARTDGEGRFTFTETLGAAPVLKARHGSGQYFPDQVDLDPDALEEPLVLTLGRGATFLATLDASSLPAARDVVKIVLQDEEGKYVFVESLGQGRFRAPALRPGIYRAELRLEGGHVPVAKFEGIEVPASGEVRDPRVDGVRLSDLIREISVTVNGEVPDRLPTILRVMAVQAPVQIGRPGASLVYSVRQRRDAPRPLLLPLRMDHAVMFETYDGRVASLANGRELEDIVDFDFLEPIVVRVELQGQADSGFSYSLRGEAGTPTAGTSALTRGGGESFDETSASFEASFPMPGVYRLYRAEKSEPFSGEGGMVAASVASPTEATIEVRNEGTPTLRIDAPPVER</sequence>
<protein>
    <submittedName>
        <fullName evidence="4">RNA polymerase sigma factor</fullName>
    </submittedName>
</protein>
<dbReference type="GO" id="GO:0003677">
    <property type="term" value="F:DNA binding"/>
    <property type="evidence" value="ECO:0007669"/>
    <property type="project" value="InterPro"/>
</dbReference>
<dbReference type="InterPro" id="IPR008969">
    <property type="entry name" value="CarboxyPept-like_regulatory"/>
</dbReference>
<keyword evidence="2" id="KW-0812">Transmembrane</keyword>
<dbReference type="OrthoDB" id="279966at2"/>
<accession>A0A518EXR4</accession>
<feature type="transmembrane region" description="Helical" evidence="2">
    <location>
        <begin position="98"/>
        <end position="121"/>
    </location>
</feature>
<organism evidence="4 5">
    <name type="scientific">Saltatorellus ferox</name>
    <dbReference type="NCBI Taxonomy" id="2528018"/>
    <lineage>
        <taxon>Bacteria</taxon>
        <taxon>Pseudomonadati</taxon>
        <taxon>Planctomycetota</taxon>
        <taxon>Planctomycetia</taxon>
        <taxon>Planctomycetia incertae sedis</taxon>
        <taxon>Saltatorellus</taxon>
    </lineage>
</organism>
<dbReference type="Proteomes" id="UP000320390">
    <property type="component" value="Chromosome"/>
</dbReference>
<keyword evidence="5" id="KW-1185">Reference proteome</keyword>
<feature type="region of interest" description="Disordered" evidence="1">
    <location>
        <begin position="941"/>
        <end position="968"/>
    </location>
</feature>
<dbReference type="AlphaFoldDB" id="A0A518EXR4"/>
<evidence type="ECO:0000256" key="2">
    <source>
        <dbReference type="SAM" id="Phobius"/>
    </source>
</evidence>
<keyword evidence="2" id="KW-1133">Transmembrane helix</keyword>
<evidence type="ECO:0000259" key="3">
    <source>
        <dbReference type="Pfam" id="PF08281"/>
    </source>
</evidence>
<evidence type="ECO:0000256" key="1">
    <source>
        <dbReference type="SAM" id="MobiDB-lite"/>
    </source>
</evidence>
<proteinExistence type="predicted"/>
<feature type="region of interest" description="Disordered" evidence="1">
    <location>
        <begin position="883"/>
        <end position="903"/>
    </location>
</feature>
<dbReference type="GO" id="GO:0006352">
    <property type="term" value="P:DNA-templated transcription initiation"/>
    <property type="evidence" value="ECO:0007669"/>
    <property type="project" value="InterPro"/>
</dbReference>
<gene>
    <name evidence="4" type="ORF">Poly30_44340</name>
</gene>
<evidence type="ECO:0000313" key="4">
    <source>
        <dbReference type="EMBL" id="QDV08879.1"/>
    </source>
</evidence>
<dbReference type="InterPro" id="IPR013324">
    <property type="entry name" value="RNA_pol_sigma_r3/r4-like"/>
</dbReference>
<dbReference type="SUPFAM" id="SSF88659">
    <property type="entry name" value="Sigma3 and sigma4 domains of RNA polymerase sigma factors"/>
    <property type="match status" value="1"/>
</dbReference>
<evidence type="ECO:0000313" key="5">
    <source>
        <dbReference type="Proteomes" id="UP000320390"/>
    </source>
</evidence>
<name>A0A518EXR4_9BACT</name>
<dbReference type="Gene3D" id="1.10.10.10">
    <property type="entry name" value="Winged helix-like DNA-binding domain superfamily/Winged helix DNA-binding domain"/>
    <property type="match status" value="1"/>
</dbReference>
<reference evidence="4 5" key="1">
    <citation type="submission" date="2019-02" db="EMBL/GenBank/DDBJ databases">
        <title>Deep-cultivation of Planctomycetes and their phenomic and genomic characterization uncovers novel biology.</title>
        <authorList>
            <person name="Wiegand S."/>
            <person name="Jogler M."/>
            <person name="Boedeker C."/>
            <person name="Pinto D."/>
            <person name="Vollmers J."/>
            <person name="Rivas-Marin E."/>
            <person name="Kohn T."/>
            <person name="Peeters S.H."/>
            <person name="Heuer A."/>
            <person name="Rast P."/>
            <person name="Oberbeckmann S."/>
            <person name="Bunk B."/>
            <person name="Jeske O."/>
            <person name="Meyerdierks A."/>
            <person name="Storesund J.E."/>
            <person name="Kallscheuer N."/>
            <person name="Luecker S."/>
            <person name="Lage O.M."/>
            <person name="Pohl T."/>
            <person name="Merkel B.J."/>
            <person name="Hornburger P."/>
            <person name="Mueller R.-W."/>
            <person name="Bruemmer F."/>
            <person name="Labrenz M."/>
            <person name="Spormann A.M."/>
            <person name="Op den Camp H."/>
            <person name="Overmann J."/>
            <person name="Amann R."/>
            <person name="Jetten M.S.M."/>
            <person name="Mascher T."/>
            <person name="Medema M.H."/>
            <person name="Devos D.P."/>
            <person name="Kaster A.-K."/>
            <person name="Ovreas L."/>
            <person name="Rohde M."/>
            <person name="Galperin M.Y."/>
            <person name="Jogler C."/>
        </authorList>
    </citation>
    <scope>NUCLEOTIDE SEQUENCE [LARGE SCALE GENOMIC DNA]</scope>
    <source>
        <strain evidence="4 5">Poly30</strain>
    </source>
</reference>
<feature type="domain" description="RNA polymerase sigma factor 70 region 4 type 2" evidence="3">
    <location>
        <begin position="16"/>
        <end position="68"/>
    </location>
</feature>
<dbReference type="EMBL" id="CP036434">
    <property type="protein sequence ID" value="QDV08879.1"/>
    <property type="molecule type" value="Genomic_DNA"/>
</dbReference>
<dbReference type="Pfam" id="PF13620">
    <property type="entry name" value="CarboxypepD_reg"/>
    <property type="match status" value="1"/>
</dbReference>
<dbReference type="InterPro" id="IPR036388">
    <property type="entry name" value="WH-like_DNA-bd_sf"/>
</dbReference>
<keyword evidence="2" id="KW-0472">Membrane</keyword>
<dbReference type="GO" id="GO:0016987">
    <property type="term" value="F:sigma factor activity"/>
    <property type="evidence" value="ECO:0007669"/>
    <property type="project" value="InterPro"/>
</dbReference>
<dbReference type="InterPro" id="IPR013249">
    <property type="entry name" value="RNA_pol_sigma70_r4_t2"/>
</dbReference>